<reference evidence="2" key="2">
    <citation type="submission" date="2020-09" db="EMBL/GenBank/DDBJ databases">
        <authorList>
            <person name="Sun Q."/>
            <person name="Sedlacek I."/>
        </authorList>
    </citation>
    <scope>NUCLEOTIDE SEQUENCE</scope>
    <source>
        <strain evidence="2">CCM 7897</strain>
    </source>
</reference>
<keyword evidence="1" id="KW-1133">Transmembrane helix</keyword>
<feature type="transmembrane region" description="Helical" evidence="1">
    <location>
        <begin position="157"/>
        <end position="176"/>
    </location>
</feature>
<feature type="transmembrane region" description="Helical" evidence="1">
    <location>
        <begin position="228"/>
        <end position="245"/>
    </location>
</feature>
<feature type="transmembrane region" description="Helical" evidence="1">
    <location>
        <begin position="85"/>
        <end position="102"/>
    </location>
</feature>
<feature type="transmembrane region" description="Helical" evidence="1">
    <location>
        <begin position="31"/>
        <end position="50"/>
    </location>
</feature>
<keyword evidence="3" id="KW-1185">Reference proteome</keyword>
<protein>
    <submittedName>
        <fullName evidence="2">Uncharacterized protein</fullName>
    </submittedName>
</protein>
<sequence length="601" mass="65047">MPQGGEGSDRIRRETSAIKAAPVAGILWDRLPLIFAVTNLLLLGWMLAGIRHANHDDLYFEIVAHNPDLPWTQVAIWAAELQQRTTHLFNVPIALVGVWIGSTWIGEWVYQAQLLAMGLLAFLTLRRLTDEAVAAGWLALTCGAFAIHYYFMAPPGYPLIGLFSPSLFLLSLYLLLRHIERPSPLCLAGSLLASLIAVGWPEYDFIIFTLPVAGILVWKTSGTRRRRLLGLYGGVWLIGIVFYASGKLLFPAGSDAARVTPSFDLVALAKTFLTLWPKAILPFGLVEGIRLAQQAVPGVPALPALITFHTVARLLFSDPAFLAVLLAWGGGFWLVLRKVCAPQGALWALLAAGIMFLLAPTAVLSLSATYQHTVLAGYIQGHLSSGVAQVGFATVVFSASALLASRWRSSLVCAPLALLMAAICVLSLGYNLLMRDALAANNQRWAAFHLAAQAIPAGSKVVAPTFWGNNGVSAVPATLPFGMANYWTSWAQLMEGRPLDVRRPDETPQDGYVHIAYAPSPSGAPLVLIQDSSGLMLLSQVPRNLGDWRASNWECGAYCRLNLPATTWEEAEKLLRTTEAGANGLLSRLLLNRDGAFGGLR</sequence>
<proteinExistence type="predicted"/>
<feature type="transmembrane region" description="Helical" evidence="1">
    <location>
        <begin position="132"/>
        <end position="151"/>
    </location>
</feature>
<dbReference type="AlphaFoldDB" id="A0A917BVG2"/>
<accession>A0A917BVG2</accession>
<feature type="transmembrane region" description="Helical" evidence="1">
    <location>
        <begin position="205"/>
        <end position="221"/>
    </location>
</feature>
<name>A0A917BVG2_9HYPH</name>
<gene>
    <name evidence="2" type="ORF">GCM10007301_18310</name>
</gene>
<dbReference type="Proteomes" id="UP000606044">
    <property type="component" value="Unassembled WGS sequence"/>
</dbReference>
<keyword evidence="1" id="KW-0812">Transmembrane</keyword>
<comment type="caution">
    <text evidence="2">The sequence shown here is derived from an EMBL/GenBank/DDBJ whole genome shotgun (WGS) entry which is preliminary data.</text>
</comment>
<dbReference type="EMBL" id="BMCT01000002">
    <property type="protein sequence ID" value="GGF58929.1"/>
    <property type="molecule type" value="Genomic_DNA"/>
</dbReference>
<evidence type="ECO:0000313" key="2">
    <source>
        <dbReference type="EMBL" id="GGF58929.1"/>
    </source>
</evidence>
<feature type="transmembrane region" description="Helical" evidence="1">
    <location>
        <begin position="345"/>
        <end position="366"/>
    </location>
</feature>
<feature type="transmembrane region" description="Helical" evidence="1">
    <location>
        <begin position="386"/>
        <end position="404"/>
    </location>
</feature>
<keyword evidence="1" id="KW-0472">Membrane</keyword>
<feature type="transmembrane region" description="Helical" evidence="1">
    <location>
        <begin position="319"/>
        <end position="336"/>
    </location>
</feature>
<reference evidence="2" key="1">
    <citation type="journal article" date="2014" name="Int. J. Syst. Evol. Microbiol.">
        <title>Complete genome sequence of Corynebacterium casei LMG S-19264T (=DSM 44701T), isolated from a smear-ripened cheese.</title>
        <authorList>
            <consortium name="US DOE Joint Genome Institute (JGI-PGF)"/>
            <person name="Walter F."/>
            <person name="Albersmeier A."/>
            <person name="Kalinowski J."/>
            <person name="Ruckert C."/>
        </authorList>
    </citation>
    <scope>NUCLEOTIDE SEQUENCE</scope>
    <source>
        <strain evidence="2">CCM 7897</strain>
    </source>
</reference>
<feature type="transmembrane region" description="Helical" evidence="1">
    <location>
        <begin position="411"/>
        <end position="433"/>
    </location>
</feature>
<evidence type="ECO:0000256" key="1">
    <source>
        <dbReference type="SAM" id="Phobius"/>
    </source>
</evidence>
<organism evidence="2 3">
    <name type="scientific">Azorhizobium oxalatiphilum</name>
    <dbReference type="NCBI Taxonomy" id="980631"/>
    <lineage>
        <taxon>Bacteria</taxon>
        <taxon>Pseudomonadati</taxon>
        <taxon>Pseudomonadota</taxon>
        <taxon>Alphaproteobacteria</taxon>
        <taxon>Hyphomicrobiales</taxon>
        <taxon>Xanthobacteraceae</taxon>
        <taxon>Azorhizobium</taxon>
    </lineage>
</organism>
<evidence type="ECO:0000313" key="3">
    <source>
        <dbReference type="Proteomes" id="UP000606044"/>
    </source>
</evidence>